<keyword evidence="2" id="KW-1185">Reference proteome</keyword>
<accession>A0ABU8WRI6</accession>
<reference evidence="1 2" key="1">
    <citation type="submission" date="2024-03" db="EMBL/GenBank/DDBJ databases">
        <title>Novel species of the genus Variovorax.</title>
        <authorList>
            <person name="Liu Q."/>
            <person name="Xin Y.-H."/>
        </authorList>
    </citation>
    <scope>NUCLEOTIDE SEQUENCE [LARGE SCALE GENOMIC DNA]</scope>
    <source>
        <strain evidence="1 2">KACC 18900</strain>
    </source>
</reference>
<dbReference type="Proteomes" id="UP001385892">
    <property type="component" value="Unassembled WGS sequence"/>
</dbReference>
<evidence type="ECO:0000313" key="2">
    <source>
        <dbReference type="Proteomes" id="UP001385892"/>
    </source>
</evidence>
<comment type="caution">
    <text evidence="1">The sequence shown here is derived from an EMBL/GenBank/DDBJ whole genome shotgun (WGS) entry which is preliminary data.</text>
</comment>
<sequence>MLVRPMIGRWEVSRIEAIAARESRRLAVLPVPGLSGDLHQDLGRDALEVEIMGSLSGDQARDDFLKELRTQFLLGDPVDFVADIVNESELEQVLIAAFDLEESAERPDEFRYRLVLREYTEPPEPPGLSDDFGLDVDGLLDLDVDLGLDLLDIPGLLGDVPQIGDLLAPVQPAAQQLKDTLAGAAGVLGPLADLLG</sequence>
<protein>
    <submittedName>
        <fullName evidence="1">Uncharacterized protein</fullName>
    </submittedName>
</protein>
<name>A0ABU8WRI6_9BURK</name>
<dbReference type="RefSeq" id="WP_340344648.1">
    <property type="nucleotide sequence ID" value="NZ_JBBKZT010000011.1"/>
</dbReference>
<organism evidence="1 2">
    <name type="scientific">Variovorax rhizosphaerae</name>
    <dbReference type="NCBI Taxonomy" id="1836200"/>
    <lineage>
        <taxon>Bacteria</taxon>
        <taxon>Pseudomonadati</taxon>
        <taxon>Pseudomonadota</taxon>
        <taxon>Betaproteobacteria</taxon>
        <taxon>Burkholderiales</taxon>
        <taxon>Comamonadaceae</taxon>
        <taxon>Variovorax</taxon>
    </lineage>
</organism>
<evidence type="ECO:0000313" key="1">
    <source>
        <dbReference type="EMBL" id="MEJ8849514.1"/>
    </source>
</evidence>
<proteinExistence type="predicted"/>
<dbReference type="EMBL" id="JBBKZT010000011">
    <property type="protein sequence ID" value="MEJ8849514.1"/>
    <property type="molecule type" value="Genomic_DNA"/>
</dbReference>
<gene>
    <name evidence="1" type="ORF">WKW82_22890</name>
</gene>